<dbReference type="AlphaFoldDB" id="A0A813HTE7"/>
<organism evidence="5 7">
    <name type="scientific">Polarella glacialis</name>
    <name type="common">Dinoflagellate</name>
    <dbReference type="NCBI Taxonomy" id="89957"/>
    <lineage>
        <taxon>Eukaryota</taxon>
        <taxon>Sar</taxon>
        <taxon>Alveolata</taxon>
        <taxon>Dinophyceae</taxon>
        <taxon>Suessiales</taxon>
        <taxon>Suessiaceae</taxon>
        <taxon>Polarella</taxon>
    </lineage>
</organism>
<evidence type="ECO:0000256" key="2">
    <source>
        <dbReference type="RuleBase" id="RU000411"/>
    </source>
</evidence>
<protein>
    <recommendedName>
        <fullName evidence="4">Serpin domain-containing protein</fullName>
    </recommendedName>
</protein>
<dbReference type="Pfam" id="PF00079">
    <property type="entry name" value="Serpin"/>
    <property type="match status" value="1"/>
</dbReference>
<comment type="caution">
    <text evidence="5">The sequence shown here is derived from an EMBL/GenBank/DDBJ whole genome shotgun (WGS) entry which is preliminary data.</text>
</comment>
<dbReference type="Proteomes" id="UP000654075">
    <property type="component" value="Unassembled WGS sequence"/>
</dbReference>
<dbReference type="EMBL" id="CAJNNV010033112">
    <property type="protein sequence ID" value="CAE8642130.1"/>
    <property type="molecule type" value="Genomic_DNA"/>
</dbReference>
<sequence length="391" mass="41410">MGSTDSRASTEAPPTASQAMATSPAATTLREKLNTFGLGLFQRLCAGGNASADVVISPLSLSVCLSMVAAGAIEGSLTEKEMSAVLGAAALALPPGCPLEVANSAWLRGEIKADYVRSIEANFGADARTLPGVDPAPINAWVRERTKGRISSLFPAPLDPLTVMVLVNTVFFKGDWQEPFDPQKTRPASFRPFTGAPIPCEMMHQKDTHMLYIDSPFAKGVQLPYSSGGLLATILLPVKEGPEALEHLIATLSPQIWDAMLGKVKRQHVELHLPRFKVEFGAGLEEQLKALGMPTAFEGELPSGAFRRMTDDPLVHLSTVIHRATVEVNEAGTVASAATGAVMKTRCIPPPAVPIVVDRPFLFMITASDGALFFLAKAVSPTLSGIGATIS</sequence>
<keyword evidence="7" id="KW-1185">Reference proteome</keyword>
<reference evidence="5" key="1">
    <citation type="submission" date="2021-02" db="EMBL/GenBank/DDBJ databases">
        <authorList>
            <person name="Dougan E. K."/>
            <person name="Rhodes N."/>
            <person name="Thang M."/>
            <person name="Chan C."/>
        </authorList>
    </citation>
    <scope>NUCLEOTIDE SEQUENCE</scope>
</reference>
<dbReference type="InterPro" id="IPR042185">
    <property type="entry name" value="Serpin_sf_2"/>
</dbReference>
<dbReference type="Gene3D" id="3.30.497.10">
    <property type="entry name" value="Antithrombin, subunit I, domain 2"/>
    <property type="match status" value="1"/>
</dbReference>
<dbReference type="OrthoDB" id="419611at2759"/>
<dbReference type="PANTHER" id="PTHR11461:SF211">
    <property type="entry name" value="GH10112P-RELATED"/>
    <property type="match status" value="1"/>
</dbReference>
<feature type="domain" description="Serpin" evidence="4">
    <location>
        <begin position="38"/>
        <end position="381"/>
    </location>
</feature>
<dbReference type="InterPro" id="IPR042178">
    <property type="entry name" value="Serpin_sf_1"/>
</dbReference>
<feature type="compositionally biased region" description="Polar residues" evidence="3">
    <location>
        <begin position="15"/>
        <end position="24"/>
    </location>
</feature>
<name>A0A813HTE7_POLGL</name>
<evidence type="ECO:0000313" key="7">
    <source>
        <dbReference type="Proteomes" id="UP000654075"/>
    </source>
</evidence>
<dbReference type="InterPro" id="IPR023795">
    <property type="entry name" value="Serpin_CS"/>
</dbReference>
<feature type="region of interest" description="Disordered" evidence="3">
    <location>
        <begin position="1"/>
        <end position="24"/>
    </location>
</feature>
<dbReference type="SMART" id="SM00093">
    <property type="entry name" value="SERPIN"/>
    <property type="match status" value="1"/>
</dbReference>
<dbReference type="InterPro" id="IPR000215">
    <property type="entry name" value="Serpin_fam"/>
</dbReference>
<proteinExistence type="inferred from homology"/>
<dbReference type="EMBL" id="CAJNNW010010219">
    <property type="protein sequence ID" value="CAE8651880.1"/>
    <property type="molecule type" value="Genomic_DNA"/>
</dbReference>
<dbReference type="SUPFAM" id="SSF56574">
    <property type="entry name" value="Serpins"/>
    <property type="match status" value="1"/>
</dbReference>
<dbReference type="PROSITE" id="PS00284">
    <property type="entry name" value="SERPIN"/>
    <property type="match status" value="1"/>
</dbReference>
<dbReference type="Proteomes" id="UP000626109">
    <property type="component" value="Unassembled WGS sequence"/>
</dbReference>
<evidence type="ECO:0000256" key="3">
    <source>
        <dbReference type="SAM" id="MobiDB-lite"/>
    </source>
</evidence>
<dbReference type="OMA" id="YFNAAWA"/>
<accession>A0A813HTE7</accession>
<dbReference type="GO" id="GO:0005615">
    <property type="term" value="C:extracellular space"/>
    <property type="evidence" value="ECO:0007669"/>
    <property type="project" value="InterPro"/>
</dbReference>
<dbReference type="PANTHER" id="PTHR11461">
    <property type="entry name" value="SERINE PROTEASE INHIBITOR, SERPIN"/>
    <property type="match status" value="1"/>
</dbReference>
<dbReference type="InterPro" id="IPR023796">
    <property type="entry name" value="Serpin_dom"/>
</dbReference>
<comment type="similarity">
    <text evidence="1 2">Belongs to the serpin family.</text>
</comment>
<dbReference type="Gene3D" id="2.30.39.10">
    <property type="entry name" value="Alpha-1-antitrypsin, domain 1"/>
    <property type="match status" value="1"/>
</dbReference>
<gene>
    <name evidence="5" type="ORF">PGLA1383_LOCUS56662</name>
    <name evidence="6" type="ORF">PGLA2088_LOCUS9301</name>
</gene>
<dbReference type="InterPro" id="IPR036186">
    <property type="entry name" value="Serpin_sf"/>
</dbReference>
<evidence type="ECO:0000256" key="1">
    <source>
        <dbReference type="ARBA" id="ARBA00009500"/>
    </source>
</evidence>
<dbReference type="GO" id="GO:0004867">
    <property type="term" value="F:serine-type endopeptidase inhibitor activity"/>
    <property type="evidence" value="ECO:0007669"/>
    <property type="project" value="InterPro"/>
</dbReference>
<evidence type="ECO:0000259" key="4">
    <source>
        <dbReference type="SMART" id="SM00093"/>
    </source>
</evidence>
<evidence type="ECO:0000313" key="5">
    <source>
        <dbReference type="EMBL" id="CAE8642130.1"/>
    </source>
</evidence>
<evidence type="ECO:0000313" key="6">
    <source>
        <dbReference type="EMBL" id="CAE8651880.1"/>
    </source>
</evidence>